<name>A0A3M0LBU3_HIRRU</name>
<feature type="region of interest" description="Disordered" evidence="1">
    <location>
        <begin position="60"/>
        <end position="85"/>
    </location>
</feature>
<dbReference type="PANTHER" id="PTHR47222">
    <property type="entry name" value="ZINC FINGER PROTEIN 532-RELATED"/>
    <property type="match status" value="1"/>
</dbReference>
<gene>
    <name evidence="2" type="ORF">DUI87_00235</name>
</gene>
<evidence type="ECO:0000256" key="1">
    <source>
        <dbReference type="SAM" id="MobiDB-lite"/>
    </source>
</evidence>
<dbReference type="PANTHER" id="PTHR47222:SF2">
    <property type="entry name" value="ZINC FINGER PROTEIN 687"/>
    <property type="match status" value="1"/>
</dbReference>
<comment type="caution">
    <text evidence="2">The sequence shown here is derived from an EMBL/GenBank/DDBJ whole genome shotgun (WGS) entry which is preliminary data.</text>
</comment>
<accession>A0A3M0LBU3</accession>
<dbReference type="EMBL" id="QRBI01000033">
    <property type="protein sequence ID" value="RMC22753.1"/>
    <property type="molecule type" value="Genomic_DNA"/>
</dbReference>
<evidence type="ECO:0008006" key="4">
    <source>
        <dbReference type="Google" id="ProtNLM"/>
    </source>
</evidence>
<dbReference type="STRING" id="333673.A0A3M0LBU3"/>
<keyword evidence="3" id="KW-1185">Reference proteome</keyword>
<reference evidence="2 3" key="1">
    <citation type="submission" date="2018-07" db="EMBL/GenBank/DDBJ databases">
        <title>A high quality draft genome assembly of the barn swallow (H. rustica rustica).</title>
        <authorList>
            <person name="Formenti G."/>
            <person name="Chiara M."/>
            <person name="Poveda L."/>
            <person name="Francoijs K.-J."/>
            <person name="Bonisoli-Alquati A."/>
            <person name="Canova L."/>
            <person name="Gianfranceschi L."/>
            <person name="Horner D.S."/>
            <person name="Saino N."/>
        </authorList>
    </citation>
    <scope>NUCLEOTIDE SEQUENCE [LARGE SCALE GENOMIC DNA]</scope>
    <source>
        <strain evidence="2">Chelidonia</strain>
        <tissue evidence="2">Blood</tissue>
    </source>
</reference>
<sequence>MILPNRCSFGAHQRMHRSRPPHVCPECGGNFLLPSFQSHLRESCLHFSAGWATGWDGDMETGNSRNVQGFPGIPSGERSGEAMER</sequence>
<dbReference type="OrthoDB" id="7312725at2759"/>
<organism evidence="2 3">
    <name type="scientific">Hirundo rustica rustica</name>
    <dbReference type="NCBI Taxonomy" id="333673"/>
    <lineage>
        <taxon>Eukaryota</taxon>
        <taxon>Metazoa</taxon>
        <taxon>Chordata</taxon>
        <taxon>Craniata</taxon>
        <taxon>Vertebrata</taxon>
        <taxon>Euteleostomi</taxon>
        <taxon>Archelosauria</taxon>
        <taxon>Archosauria</taxon>
        <taxon>Dinosauria</taxon>
        <taxon>Saurischia</taxon>
        <taxon>Theropoda</taxon>
        <taxon>Coelurosauria</taxon>
        <taxon>Aves</taxon>
        <taxon>Neognathae</taxon>
        <taxon>Neoaves</taxon>
        <taxon>Telluraves</taxon>
        <taxon>Australaves</taxon>
        <taxon>Passeriformes</taxon>
        <taxon>Sylvioidea</taxon>
        <taxon>Hirundinidae</taxon>
        <taxon>Hirundo</taxon>
    </lineage>
</organism>
<dbReference type="InterPro" id="IPR045914">
    <property type="entry name" value="Zn532-like"/>
</dbReference>
<dbReference type="Proteomes" id="UP000269221">
    <property type="component" value="Unassembled WGS sequence"/>
</dbReference>
<dbReference type="AlphaFoldDB" id="A0A3M0LBU3"/>
<proteinExistence type="predicted"/>
<protein>
    <recommendedName>
        <fullName evidence="4">C2H2-type domain-containing protein</fullName>
    </recommendedName>
</protein>
<evidence type="ECO:0000313" key="3">
    <source>
        <dbReference type="Proteomes" id="UP000269221"/>
    </source>
</evidence>
<evidence type="ECO:0000313" key="2">
    <source>
        <dbReference type="EMBL" id="RMC22753.1"/>
    </source>
</evidence>